<dbReference type="InterPro" id="IPR007526">
    <property type="entry name" value="SWIRM"/>
</dbReference>
<feature type="domain" description="SWIRM" evidence="13">
    <location>
        <begin position="418"/>
        <end position="513"/>
    </location>
</feature>
<feature type="compositionally biased region" description="Basic residues" evidence="10">
    <location>
        <begin position="167"/>
        <end position="181"/>
    </location>
</feature>
<feature type="compositionally biased region" description="Pro residues" evidence="10">
    <location>
        <begin position="514"/>
        <end position="523"/>
    </location>
</feature>
<dbReference type="FunFam" id="1.10.10.60:FF:000110">
    <property type="entry name" value="Transcriptional adapter"/>
    <property type="match status" value="1"/>
</dbReference>
<dbReference type="PROSITE" id="PS51293">
    <property type="entry name" value="SANT"/>
    <property type="match status" value="1"/>
</dbReference>
<comment type="subcellular location">
    <subcellularLocation>
        <location evidence="1 8">Nucleus</location>
    </subcellularLocation>
</comment>
<keyword evidence="5 8" id="KW-0805">Transcription regulation</keyword>
<feature type="compositionally biased region" description="Polar residues" evidence="10">
    <location>
        <begin position="527"/>
        <end position="542"/>
    </location>
</feature>
<dbReference type="AlphaFoldDB" id="A0AAD5PBY4"/>
<dbReference type="PROSITE" id="PS01357">
    <property type="entry name" value="ZF_ZZ_1"/>
    <property type="match status" value="1"/>
</dbReference>
<feature type="domain" description="ZZ-type" evidence="12">
    <location>
        <begin position="30"/>
        <end position="88"/>
    </location>
</feature>
<dbReference type="GO" id="GO:0003682">
    <property type="term" value="F:chromatin binding"/>
    <property type="evidence" value="ECO:0007669"/>
    <property type="project" value="TreeGrafter"/>
</dbReference>
<dbReference type="Proteomes" id="UP001209540">
    <property type="component" value="Unassembled WGS sequence"/>
</dbReference>
<dbReference type="FunFam" id="1.10.10.10:FF:000087">
    <property type="entry name" value="Transcriptional adapter 2"/>
    <property type="match status" value="1"/>
</dbReference>
<feature type="domain" description="Myb-like" evidence="11">
    <location>
        <begin position="95"/>
        <end position="138"/>
    </location>
</feature>
<dbReference type="EMBL" id="JAIXMP010000021">
    <property type="protein sequence ID" value="KAI9256464.1"/>
    <property type="molecule type" value="Genomic_DNA"/>
</dbReference>
<keyword evidence="2" id="KW-0479">Metal-binding</keyword>
<dbReference type="InterPro" id="IPR041983">
    <property type="entry name" value="ADA2-like_ZZ"/>
</dbReference>
<dbReference type="InterPro" id="IPR016827">
    <property type="entry name" value="Ada2/TADA2"/>
</dbReference>
<feature type="region of interest" description="Disordered" evidence="10">
    <location>
        <begin position="1"/>
        <end position="26"/>
    </location>
</feature>
<evidence type="ECO:0000256" key="2">
    <source>
        <dbReference type="ARBA" id="ARBA00022723"/>
    </source>
</evidence>
<keyword evidence="6 8" id="KW-0804">Transcription</keyword>
<dbReference type="SUPFAM" id="SSF46689">
    <property type="entry name" value="Homeodomain-like"/>
    <property type="match status" value="2"/>
</dbReference>
<dbReference type="PROSITE" id="PS50934">
    <property type="entry name" value="SWIRM"/>
    <property type="match status" value="1"/>
</dbReference>
<keyword evidence="7 8" id="KW-0539">Nucleus</keyword>
<dbReference type="InterPro" id="IPR000433">
    <property type="entry name" value="Znf_ZZ"/>
</dbReference>
<dbReference type="InterPro" id="IPR055141">
    <property type="entry name" value="TADA2A_B-like_dom"/>
</dbReference>
<dbReference type="GO" id="GO:0006357">
    <property type="term" value="P:regulation of transcription by RNA polymerase II"/>
    <property type="evidence" value="ECO:0007669"/>
    <property type="project" value="InterPro"/>
</dbReference>
<dbReference type="GO" id="GO:0070461">
    <property type="term" value="C:SAGA-type complex"/>
    <property type="evidence" value="ECO:0007669"/>
    <property type="project" value="TreeGrafter"/>
</dbReference>
<dbReference type="PANTHER" id="PTHR12374:SF20">
    <property type="entry name" value="TRANSCRIPTIONAL ADAPTER 2-ALPHA"/>
    <property type="match status" value="1"/>
</dbReference>
<evidence type="ECO:0000256" key="4">
    <source>
        <dbReference type="ARBA" id="ARBA00022833"/>
    </source>
</evidence>
<evidence type="ECO:0000259" key="13">
    <source>
        <dbReference type="PROSITE" id="PS50934"/>
    </source>
</evidence>
<dbReference type="CDD" id="cd02335">
    <property type="entry name" value="ZZ_ADA2"/>
    <property type="match status" value="1"/>
</dbReference>
<protein>
    <recommendedName>
        <fullName evidence="8">Transcriptional adapter 2</fullName>
    </recommendedName>
</protein>
<evidence type="ECO:0000256" key="10">
    <source>
        <dbReference type="SAM" id="MobiDB-lite"/>
    </source>
</evidence>
<evidence type="ECO:0000256" key="7">
    <source>
        <dbReference type="ARBA" id="ARBA00023242"/>
    </source>
</evidence>
<feature type="compositionally biased region" description="Low complexity" evidence="10">
    <location>
        <begin position="543"/>
        <end position="555"/>
    </location>
</feature>
<feature type="region of interest" description="Disordered" evidence="10">
    <location>
        <begin position="508"/>
        <end position="561"/>
    </location>
</feature>
<keyword evidence="16" id="KW-1185">Reference proteome</keyword>
<dbReference type="PROSITE" id="PS50135">
    <property type="entry name" value="ZF_ZZ_2"/>
    <property type="match status" value="1"/>
</dbReference>
<keyword evidence="4" id="KW-0862">Zinc</keyword>
<dbReference type="Gene3D" id="1.10.10.10">
    <property type="entry name" value="Winged helix-like DNA-binding domain superfamily/Winged helix DNA-binding domain"/>
    <property type="match status" value="1"/>
</dbReference>
<dbReference type="PIRSF" id="PIRSF025024">
    <property type="entry name" value="Transcriptional_adaptor_2"/>
    <property type="match status" value="1"/>
</dbReference>
<dbReference type="InterPro" id="IPR017884">
    <property type="entry name" value="SANT_dom"/>
</dbReference>
<organism evidence="15 16">
    <name type="scientific">Phascolomyces articulosus</name>
    <dbReference type="NCBI Taxonomy" id="60185"/>
    <lineage>
        <taxon>Eukaryota</taxon>
        <taxon>Fungi</taxon>
        <taxon>Fungi incertae sedis</taxon>
        <taxon>Mucoromycota</taxon>
        <taxon>Mucoromycotina</taxon>
        <taxon>Mucoromycetes</taxon>
        <taxon>Mucorales</taxon>
        <taxon>Lichtheimiaceae</taxon>
        <taxon>Phascolomyces</taxon>
    </lineage>
</organism>
<dbReference type="SMART" id="SM00717">
    <property type="entry name" value="SANT"/>
    <property type="match status" value="1"/>
</dbReference>
<dbReference type="Pfam" id="PF25299">
    <property type="entry name" value="ZZ_ADA2"/>
    <property type="match status" value="1"/>
</dbReference>
<dbReference type="PROSITE" id="PS50090">
    <property type="entry name" value="MYB_LIKE"/>
    <property type="match status" value="1"/>
</dbReference>
<dbReference type="GO" id="GO:0008270">
    <property type="term" value="F:zinc ion binding"/>
    <property type="evidence" value="ECO:0007669"/>
    <property type="project" value="UniProtKB-KW"/>
</dbReference>
<sequence>MTITHRQRPSNPTTSSSSGTDGGQIDDKEPPKYHCDACSNDVTNTVRIRCADDDCPDFDLCVTCFSGGAEPMKHKTYHSYRIVKPHSFPIFSEDWDADEELLLIEAAMKNGLGNWQAIADYVGTKDKHECEQHYLDVYVSSSEWPKPRMDLKFDDISESECRERKRHRLQKSRGMGPRHKAQVNNAKPVTSGPAYHEIQGYMPRRFEFETEYENDAEQYVKDMVFNDDDTQEEIDLKVMVLDIYNSRLDRRMERKRLVFERGWLDFKKQQALERKRQKEERELYNRTRVFCRLQTPSDYETMVQGLVREQQLRDQIAILQEWRKAGLTSLKQGEQYEKDKQTRLANLKTLVSLSNDRMGSAATNQRNNYRQQIAALSATPSAAGYFRETKAAAAAAAAHTNGSSSSSTTAAASASAAAGARKPANPLDISEADGVHLLTEQEQILCSTLRILPRPYMVIKDTILKEYAKQGYLKRRQARALIKIDVNKTSRIYDFFIESGWIKAFKEPTTSSPSPVPQQPPISFPTMTSSQIPINHTPSETTASSSDVAQSSSIAPVISKS</sequence>
<evidence type="ECO:0000259" key="12">
    <source>
        <dbReference type="PROSITE" id="PS50135"/>
    </source>
</evidence>
<dbReference type="Gene3D" id="3.30.60.90">
    <property type="match status" value="1"/>
</dbReference>
<evidence type="ECO:0000259" key="11">
    <source>
        <dbReference type="PROSITE" id="PS50090"/>
    </source>
</evidence>
<dbReference type="PANTHER" id="PTHR12374">
    <property type="entry name" value="TRANSCRIPTIONAL ADAPTOR 2 ADA2 -RELATED"/>
    <property type="match status" value="1"/>
</dbReference>
<evidence type="ECO:0000256" key="9">
    <source>
        <dbReference type="PROSITE-ProRule" id="PRU00228"/>
    </source>
</evidence>
<keyword evidence="3 9" id="KW-0863">Zinc-finger</keyword>
<dbReference type="InterPro" id="IPR036388">
    <property type="entry name" value="WH-like_DNA-bd_sf"/>
</dbReference>
<proteinExistence type="predicted"/>
<evidence type="ECO:0000256" key="5">
    <source>
        <dbReference type="ARBA" id="ARBA00023015"/>
    </source>
</evidence>
<gene>
    <name evidence="15" type="ORF">BDA99DRAFT_516449</name>
</gene>
<dbReference type="GO" id="GO:0003713">
    <property type="term" value="F:transcription coactivator activity"/>
    <property type="evidence" value="ECO:0007669"/>
    <property type="project" value="InterPro"/>
</dbReference>
<evidence type="ECO:0000256" key="6">
    <source>
        <dbReference type="ARBA" id="ARBA00023163"/>
    </source>
</evidence>
<dbReference type="SMART" id="SM00291">
    <property type="entry name" value="ZnF_ZZ"/>
    <property type="match status" value="1"/>
</dbReference>
<dbReference type="Pfam" id="PF00249">
    <property type="entry name" value="Myb_DNA-binding"/>
    <property type="match status" value="1"/>
</dbReference>
<reference evidence="15" key="2">
    <citation type="submission" date="2023-02" db="EMBL/GenBank/DDBJ databases">
        <authorList>
            <consortium name="DOE Joint Genome Institute"/>
            <person name="Mondo S.J."/>
            <person name="Chang Y."/>
            <person name="Wang Y."/>
            <person name="Ahrendt S."/>
            <person name="Andreopoulos W."/>
            <person name="Barry K."/>
            <person name="Beard J."/>
            <person name="Benny G.L."/>
            <person name="Blankenship S."/>
            <person name="Bonito G."/>
            <person name="Cuomo C."/>
            <person name="Desiro A."/>
            <person name="Gervers K.A."/>
            <person name="Hundley H."/>
            <person name="Kuo A."/>
            <person name="LaButti K."/>
            <person name="Lang B.F."/>
            <person name="Lipzen A."/>
            <person name="O'Donnell K."/>
            <person name="Pangilinan J."/>
            <person name="Reynolds N."/>
            <person name="Sandor L."/>
            <person name="Smith M.W."/>
            <person name="Tsang A."/>
            <person name="Grigoriev I.V."/>
            <person name="Stajich J.E."/>
            <person name="Spatafora J.W."/>
        </authorList>
    </citation>
    <scope>NUCLEOTIDE SEQUENCE</scope>
    <source>
        <strain evidence="15">RSA 2281</strain>
    </source>
</reference>
<dbReference type="InterPro" id="IPR043145">
    <property type="entry name" value="Znf_ZZ_sf"/>
</dbReference>
<accession>A0AAD5PBY4</accession>
<name>A0AAD5PBY4_9FUNG</name>
<dbReference type="GO" id="GO:0005634">
    <property type="term" value="C:nucleus"/>
    <property type="evidence" value="ECO:0007669"/>
    <property type="project" value="UniProtKB-SubCell"/>
</dbReference>
<dbReference type="InterPro" id="IPR001005">
    <property type="entry name" value="SANT/Myb"/>
</dbReference>
<dbReference type="InterPro" id="IPR009057">
    <property type="entry name" value="Homeodomain-like_sf"/>
</dbReference>
<feature type="region of interest" description="Disordered" evidence="10">
    <location>
        <begin position="167"/>
        <end position="194"/>
    </location>
</feature>
<dbReference type="GO" id="GO:0006338">
    <property type="term" value="P:chromatin remodeling"/>
    <property type="evidence" value="ECO:0007669"/>
    <property type="project" value="TreeGrafter"/>
</dbReference>
<feature type="domain" description="SANT" evidence="14">
    <location>
        <begin position="90"/>
        <end position="142"/>
    </location>
</feature>
<comment type="caution">
    <text evidence="15">The sequence shown here is derived from an EMBL/GenBank/DDBJ whole genome shotgun (WGS) entry which is preliminary data.</text>
</comment>
<dbReference type="FunFam" id="3.30.60.90:FF:000008">
    <property type="entry name" value="Transcriptional adapter 2"/>
    <property type="match status" value="1"/>
</dbReference>
<evidence type="ECO:0000313" key="15">
    <source>
        <dbReference type="EMBL" id="KAI9256464.1"/>
    </source>
</evidence>
<evidence type="ECO:0000313" key="16">
    <source>
        <dbReference type="Proteomes" id="UP001209540"/>
    </source>
</evidence>
<evidence type="ECO:0000256" key="8">
    <source>
        <dbReference type="PIRNR" id="PIRNR025024"/>
    </source>
</evidence>
<reference evidence="15" key="1">
    <citation type="journal article" date="2022" name="IScience">
        <title>Evolution of zygomycete secretomes and the origins of terrestrial fungal ecologies.</title>
        <authorList>
            <person name="Chang Y."/>
            <person name="Wang Y."/>
            <person name="Mondo S."/>
            <person name="Ahrendt S."/>
            <person name="Andreopoulos W."/>
            <person name="Barry K."/>
            <person name="Beard J."/>
            <person name="Benny G.L."/>
            <person name="Blankenship S."/>
            <person name="Bonito G."/>
            <person name="Cuomo C."/>
            <person name="Desiro A."/>
            <person name="Gervers K.A."/>
            <person name="Hundley H."/>
            <person name="Kuo A."/>
            <person name="LaButti K."/>
            <person name="Lang B.F."/>
            <person name="Lipzen A."/>
            <person name="O'Donnell K."/>
            <person name="Pangilinan J."/>
            <person name="Reynolds N."/>
            <person name="Sandor L."/>
            <person name="Smith M.E."/>
            <person name="Tsang A."/>
            <person name="Grigoriev I.V."/>
            <person name="Stajich J.E."/>
            <person name="Spatafora J.W."/>
        </authorList>
    </citation>
    <scope>NUCLEOTIDE SEQUENCE</scope>
    <source>
        <strain evidence="15">RSA 2281</strain>
    </source>
</reference>
<dbReference type="Gene3D" id="1.10.10.60">
    <property type="entry name" value="Homeodomain-like"/>
    <property type="match status" value="1"/>
</dbReference>
<evidence type="ECO:0000256" key="1">
    <source>
        <dbReference type="ARBA" id="ARBA00004123"/>
    </source>
</evidence>
<dbReference type="SUPFAM" id="SSF57850">
    <property type="entry name" value="RING/U-box"/>
    <property type="match status" value="1"/>
</dbReference>
<evidence type="ECO:0000259" key="14">
    <source>
        <dbReference type="PROSITE" id="PS51293"/>
    </source>
</evidence>
<evidence type="ECO:0000256" key="3">
    <source>
        <dbReference type="ARBA" id="ARBA00022771"/>
    </source>
</evidence>
<dbReference type="Pfam" id="PF04433">
    <property type="entry name" value="SWIRM"/>
    <property type="match status" value="1"/>
</dbReference>
<dbReference type="CDD" id="cd00167">
    <property type="entry name" value="SANT"/>
    <property type="match status" value="1"/>
</dbReference>
<dbReference type="Pfam" id="PF22941">
    <property type="entry name" value="TADA2A-like_3rd"/>
    <property type="match status" value="1"/>
</dbReference>